<keyword evidence="4" id="KW-1185">Reference proteome</keyword>
<proteinExistence type="predicted"/>
<dbReference type="EMBL" id="CAIIXF020000005">
    <property type="protein sequence ID" value="CAH1783232.1"/>
    <property type="molecule type" value="Genomic_DNA"/>
</dbReference>
<gene>
    <name evidence="3" type="ORF">OFUS_LOCUS9590</name>
</gene>
<sequence length="361" mass="39503">MLATLHILIMDRQTLTWFIYVILMAVVVCNVTDRNNNATDGNTTVGDMNNSSTGQPWSVKAINSTESYVSKLTEQSIYQQPTTIVNSTNTTNTNITPTVIENIDNSTNKSDNNLTTDSIPVTQLVNSEFDTLENVTKMGNTDHETTSAQSTAEVSTQFDKELVTTEPERRGLIAESPTDGSTLNGDRGKISSTESMSVETSSTTRVLTESKITTPESIVELINDNASPNITGDMLDSPSLSNSTNSTQSNDTTPTPIKNSTHTSSNEGTPASSTTNTTPKDNMPNDTPNTPNRDINYLDKSVDKIAIDMPPTEPETDLFADENSSDWFSISMLIVLHYLCCMFLVFVFKFTVTLVCNFCFL</sequence>
<feature type="compositionally biased region" description="Low complexity" evidence="1">
    <location>
        <begin position="274"/>
        <end position="295"/>
    </location>
</feature>
<feature type="transmembrane region" description="Helical" evidence="2">
    <location>
        <begin position="15"/>
        <end position="32"/>
    </location>
</feature>
<organism evidence="3 4">
    <name type="scientific">Owenia fusiformis</name>
    <name type="common">Polychaete worm</name>
    <dbReference type="NCBI Taxonomy" id="6347"/>
    <lineage>
        <taxon>Eukaryota</taxon>
        <taxon>Metazoa</taxon>
        <taxon>Spiralia</taxon>
        <taxon>Lophotrochozoa</taxon>
        <taxon>Annelida</taxon>
        <taxon>Polychaeta</taxon>
        <taxon>Sedentaria</taxon>
        <taxon>Canalipalpata</taxon>
        <taxon>Sabellida</taxon>
        <taxon>Oweniida</taxon>
        <taxon>Oweniidae</taxon>
        <taxon>Owenia</taxon>
    </lineage>
</organism>
<dbReference type="Proteomes" id="UP000749559">
    <property type="component" value="Unassembled WGS sequence"/>
</dbReference>
<evidence type="ECO:0000256" key="2">
    <source>
        <dbReference type="SAM" id="Phobius"/>
    </source>
</evidence>
<feature type="compositionally biased region" description="Basic and acidic residues" evidence="1">
    <location>
        <begin position="163"/>
        <end position="172"/>
    </location>
</feature>
<keyword evidence="2" id="KW-0812">Transmembrane</keyword>
<reference evidence="3" key="1">
    <citation type="submission" date="2022-03" db="EMBL/GenBank/DDBJ databases">
        <authorList>
            <person name="Martin C."/>
        </authorList>
    </citation>
    <scope>NUCLEOTIDE SEQUENCE</scope>
</reference>
<keyword evidence="2" id="KW-0472">Membrane</keyword>
<comment type="caution">
    <text evidence="3">The sequence shown here is derived from an EMBL/GenBank/DDBJ whole genome shotgun (WGS) entry which is preliminary data.</text>
</comment>
<name>A0A8S4NNT7_OWEFU</name>
<evidence type="ECO:0000256" key="1">
    <source>
        <dbReference type="SAM" id="MobiDB-lite"/>
    </source>
</evidence>
<protein>
    <submittedName>
        <fullName evidence="3">Uncharacterized protein</fullName>
    </submittedName>
</protein>
<accession>A0A8S4NNT7</accession>
<feature type="compositionally biased region" description="Polar residues" evidence="1">
    <location>
        <begin position="257"/>
        <end position="273"/>
    </location>
</feature>
<feature type="region of interest" description="Disordered" evidence="1">
    <location>
        <begin position="163"/>
        <end position="211"/>
    </location>
</feature>
<keyword evidence="2" id="KW-1133">Transmembrane helix</keyword>
<feature type="compositionally biased region" description="Low complexity" evidence="1">
    <location>
        <begin position="235"/>
        <end position="256"/>
    </location>
</feature>
<feature type="transmembrane region" description="Helical" evidence="2">
    <location>
        <begin position="327"/>
        <end position="348"/>
    </location>
</feature>
<evidence type="ECO:0000313" key="4">
    <source>
        <dbReference type="Proteomes" id="UP000749559"/>
    </source>
</evidence>
<dbReference type="AlphaFoldDB" id="A0A8S4NNT7"/>
<evidence type="ECO:0000313" key="3">
    <source>
        <dbReference type="EMBL" id="CAH1783232.1"/>
    </source>
</evidence>
<feature type="compositionally biased region" description="Low complexity" evidence="1">
    <location>
        <begin position="191"/>
        <end position="204"/>
    </location>
</feature>
<feature type="region of interest" description="Disordered" evidence="1">
    <location>
        <begin position="223"/>
        <end position="295"/>
    </location>
</feature>